<name>S5M8U4_9CAUD</name>
<dbReference type="Proteomes" id="UP000015092">
    <property type="component" value="Segment"/>
</dbReference>
<dbReference type="KEGG" id="vg:26642325"/>
<evidence type="ECO:0000313" key="2">
    <source>
        <dbReference type="Proteomes" id="UP000015092"/>
    </source>
</evidence>
<dbReference type="GeneID" id="26642325"/>
<organism evidence="1 2">
    <name type="scientific">Bacillus phage JL</name>
    <dbReference type="NCBI Taxonomy" id="1296655"/>
    <lineage>
        <taxon>Viruses</taxon>
        <taxon>Duplodnaviria</taxon>
        <taxon>Heunggongvirae</taxon>
        <taxon>Uroviricota</taxon>
        <taxon>Caudoviricetes</taxon>
        <taxon>Herelleviridae</taxon>
        <taxon>Spounavirinae</taxon>
        <taxon>Siminovitchvirus</taxon>
        <taxon>Siminovitchvirus JL</taxon>
    </lineage>
</organism>
<accession>S5M8U4</accession>
<protein>
    <submittedName>
        <fullName evidence="1">Uncharacterized protein</fullName>
    </submittedName>
</protein>
<gene>
    <name evidence="1" type="ORF">JL_207</name>
</gene>
<evidence type="ECO:0000313" key="1">
    <source>
        <dbReference type="EMBL" id="AGR46923.1"/>
    </source>
</evidence>
<sequence length="60" mass="6940">MKGRREAVVKLNVIKIDIDYQLQTLFDAMQSKDDQAKQQAKANLYTLRNQLNDQTKLMGV</sequence>
<dbReference type="EMBL" id="KC595512">
    <property type="protein sequence ID" value="AGR46923.1"/>
    <property type="molecule type" value="Genomic_DNA"/>
</dbReference>
<keyword evidence="2" id="KW-1185">Reference proteome</keyword>
<reference evidence="1 2" key="1">
    <citation type="journal article" date="2014" name="Genome Announc.">
        <title>Genome Sequences of Three Novel Bacillus cereus Bacteriophages.</title>
        <authorList>
            <person name="Grose J.H."/>
            <person name="Jensen J.D."/>
            <person name="Merrill B.D."/>
            <person name="Fisher J.N."/>
            <person name="Burnett S.H."/>
            <person name="Breakwell D.P."/>
        </authorList>
    </citation>
    <scope>NUCLEOTIDE SEQUENCE [LARGE SCALE GENOMIC DNA]</scope>
</reference>
<proteinExistence type="predicted"/>
<dbReference type="RefSeq" id="YP_009215983.1">
    <property type="nucleotide sequence ID" value="NC_028982.1"/>
</dbReference>